<name>A0A2T7P476_POMCA</name>
<protein>
    <recommendedName>
        <fullName evidence="3">Myosin tail domain-containing protein</fullName>
    </recommendedName>
</protein>
<feature type="domain" description="Myosin tail" evidence="3">
    <location>
        <begin position="148"/>
        <end position="259"/>
    </location>
</feature>
<evidence type="ECO:0000313" key="4">
    <source>
        <dbReference type="EMBL" id="PVD28211.1"/>
    </source>
</evidence>
<dbReference type="Pfam" id="PF01576">
    <property type="entry name" value="Myosin_tail_1"/>
    <property type="match status" value="1"/>
</dbReference>
<dbReference type="EMBL" id="PZQS01000006">
    <property type="protein sequence ID" value="PVD28211.1"/>
    <property type="molecule type" value="Genomic_DNA"/>
</dbReference>
<gene>
    <name evidence="4" type="ORF">C0Q70_10798</name>
</gene>
<dbReference type="OrthoDB" id="10254995at2759"/>
<organism evidence="4 5">
    <name type="scientific">Pomacea canaliculata</name>
    <name type="common">Golden apple snail</name>
    <dbReference type="NCBI Taxonomy" id="400727"/>
    <lineage>
        <taxon>Eukaryota</taxon>
        <taxon>Metazoa</taxon>
        <taxon>Spiralia</taxon>
        <taxon>Lophotrochozoa</taxon>
        <taxon>Mollusca</taxon>
        <taxon>Gastropoda</taxon>
        <taxon>Caenogastropoda</taxon>
        <taxon>Architaenioglossa</taxon>
        <taxon>Ampullarioidea</taxon>
        <taxon>Ampullariidae</taxon>
        <taxon>Pomacea</taxon>
    </lineage>
</organism>
<proteinExistence type="predicted"/>
<reference evidence="4 5" key="1">
    <citation type="submission" date="2018-04" db="EMBL/GenBank/DDBJ databases">
        <title>The genome of golden apple snail Pomacea canaliculata provides insight into stress tolerance and invasive adaptation.</title>
        <authorList>
            <person name="Liu C."/>
            <person name="Liu B."/>
            <person name="Ren Y."/>
            <person name="Zhang Y."/>
            <person name="Wang H."/>
            <person name="Li S."/>
            <person name="Jiang F."/>
            <person name="Yin L."/>
            <person name="Zhang G."/>
            <person name="Qian W."/>
            <person name="Fan W."/>
        </authorList>
    </citation>
    <scope>NUCLEOTIDE SEQUENCE [LARGE SCALE GENOMIC DNA]</scope>
    <source>
        <strain evidence="4">SZHN2017</strain>
        <tissue evidence="4">Muscle</tissue>
    </source>
</reference>
<keyword evidence="1" id="KW-0175">Coiled coil</keyword>
<evidence type="ECO:0000256" key="2">
    <source>
        <dbReference type="SAM" id="MobiDB-lite"/>
    </source>
</evidence>
<evidence type="ECO:0000256" key="1">
    <source>
        <dbReference type="ARBA" id="ARBA00023054"/>
    </source>
</evidence>
<dbReference type="AlphaFoldDB" id="A0A2T7P476"/>
<dbReference type="STRING" id="400727.A0A2T7P476"/>
<feature type="region of interest" description="Disordered" evidence="2">
    <location>
        <begin position="132"/>
        <end position="160"/>
    </location>
</feature>
<keyword evidence="5" id="KW-1185">Reference proteome</keyword>
<evidence type="ECO:0000313" key="5">
    <source>
        <dbReference type="Proteomes" id="UP000245119"/>
    </source>
</evidence>
<evidence type="ECO:0000259" key="3">
    <source>
        <dbReference type="Pfam" id="PF01576"/>
    </source>
</evidence>
<accession>A0A2T7P476</accession>
<sequence length="344" mass="38970">MMSFYKCTQSVKTASFRKAVRVNNRRATALRDTGADMLCIRSNLIPDPCLTGRKRLIRYANSGSMYAPVALVYLESPYYRGKAEAALIPRLVEEVVIGNTLRTELGEELQVPVYEERPGRCTLVQTRAQLTEEHGMEPERVRQQPARELEDLEDERQSAEDAKLRLEGNTQALNAQYDRDVAGREELDEESKRPLLKQIREMEAELRDVRKQRTTAVKARSKLQGDLQGLEKEVEMTNKVKEEAAKQYKKLAAQMEDCQHVYIVTSVYLCLHVSTTFVVPSAASVLPSSHPLQRHVPLPVTRVPPWPEADPLRGPASHAMLPQALASLDQHQHQPRGRPANWTD</sequence>
<dbReference type="InterPro" id="IPR002928">
    <property type="entry name" value="Myosin_tail"/>
</dbReference>
<comment type="caution">
    <text evidence="4">The sequence shown here is derived from an EMBL/GenBank/DDBJ whole genome shotgun (WGS) entry which is preliminary data.</text>
</comment>
<dbReference type="Proteomes" id="UP000245119">
    <property type="component" value="Linkage Group LG6"/>
</dbReference>
<dbReference type="GO" id="GO:0016459">
    <property type="term" value="C:myosin complex"/>
    <property type="evidence" value="ECO:0007669"/>
    <property type="project" value="InterPro"/>
</dbReference>